<evidence type="ECO:0008006" key="5">
    <source>
        <dbReference type="Google" id="ProtNLM"/>
    </source>
</evidence>
<accession>A0A1X3GX16</accession>
<dbReference type="AlphaFoldDB" id="A0A1X3GX16"/>
<evidence type="ECO:0000313" key="1">
    <source>
        <dbReference type="EMBL" id="OSJ02835.1"/>
    </source>
</evidence>
<reference evidence="3 4" key="1">
    <citation type="submission" date="2017-03" db="EMBL/GenBank/DDBJ databases">
        <title>Whole genome sequences of fourteen strains of Bradyrhizobium canariense and one strain of Bradyrhizobium japonicum isolated from Lupinus (Papilionoideae: Genisteae) species in Algeria.</title>
        <authorList>
            <person name="Crovadore J."/>
            <person name="Chekireb D."/>
            <person name="Brachmann A."/>
            <person name="Chablais R."/>
            <person name="Cochard B."/>
            <person name="Lefort F."/>
        </authorList>
    </citation>
    <scope>NUCLEOTIDE SEQUENCE [LARGE SCALE GENOMIC DNA]</scope>
    <source>
        <strain evidence="1 3">UBMA195</strain>
        <strain evidence="2 4">UBMAN05</strain>
    </source>
</reference>
<name>A0A1X3GX16_9BRAD</name>
<dbReference type="EMBL" id="NAFK01000176">
    <property type="protein sequence ID" value="OSJ21840.1"/>
    <property type="molecule type" value="Genomic_DNA"/>
</dbReference>
<dbReference type="OrthoDB" id="7364180at2"/>
<evidence type="ECO:0000313" key="4">
    <source>
        <dbReference type="Proteomes" id="UP000193884"/>
    </source>
</evidence>
<keyword evidence="4" id="KW-1185">Reference proteome</keyword>
<dbReference type="Proteomes" id="UP000193553">
    <property type="component" value="Unassembled WGS sequence"/>
</dbReference>
<comment type="caution">
    <text evidence="1">The sequence shown here is derived from an EMBL/GenBank/DDBJ whole genome shotgun (WGS) entry which is preliminary data.</text>
</comment>
<organism evidence="1 3">
    <name type="scientific">Bradyrhizobium canariense</name>
    <dbReference type="NCBI Taxonomy" id="255045"/>
    <lineage>
        <taxon>Bacteria</taxon>
        <taxon>Pseudomonadati</taxon>
        <taxon>Pseudomonadota</taxon>
        <taxon>Alphaproteobacteria</taxon>
        <taxon>Hyphomicrobiales</taxon>
        <taxon>Nitrobacteraceae</taxon>
        <taxon>Bradyrhizobium</taxon>
    </lineage>
</organism>
<gene>
    <name evidence="2" type="ORF">BST63_33370</name>
    <name evidence="1" type="ORF">BSZ18_34580</name>
</gene>
<sequence>MNTDETSALERHLRRKEAAKYVTDTYNVPCSPKTLAKLACISSEGPPFRLAGRFPLYPVSGLDAWAQRKIGPLVRSTSEVRRVA</sequence>
<protein>
    <recommendedName>
        <fullName evidence="5">DNA-binding protein</fullName>
    </recommendedName>
</protein>
<evidence type="ECO:0000313" key="2">
    <source>
        <dbReference type="EMBL" id="OSJ21840.1"/>
    </source>
</evidence>
<dbReference type="Proteomes" id="UP000193884">
    <property type="component" value="Unassembled WGS sequence"/>
</dbReference>
<evidence type="ECO:0000313" key="3">
    <source>
        <dbReference type="Proteomes" id="UP000193553"/>
    </source>
</evidence>
<proteinExistence type="predicted"/>
<dbReference type="RefSeq" id="WP_085361986.1">
    <property type="nucleotide sequence ID" value="NZ_NAFD01000177.1"/>
</dbReference>
<dbReference type="EMBL" id="NAFI01000188">
    <property type="protein sequence ID" value="OSJ02835.1"/>
    <property type="molecule type" value="Genomic_DNA"/>
</dbReference>